<evidence type="ECO:0000313" key="2">
    <source>
        <dbReference type="EMBL" id="VAW14496.1"/>
    </source>
</evidence>
<reference evidence="2" key="1">
    <citation type="submission" date="2018-06" db="EMBL/GenBank/DDBJ databases">
        <authorList>
            <person name="Zhirakovskaya E."/>
        </authorList>
    </citation>
    <scope>NUCLEOTIDE SEQUENCE</scope>
</reference>
<gene>
    <name evidence="2" type="ORF">MNBD_ALPHA09-961</name>
</gene>
<feature type="compositionally biased region" description="Basic and acidic residues" evidence="1">
    <location>
        <begin position="125"/>
        <end position="135"/>
    </location>
</feature>
<feature type="region of interest" description="Disordered" evidence="1">
    <location>
        <begin position="1"/>
        <end position="85"/>
    </location>
</feature>
<accession>A0A3B0U509</accession>
<proteinExistence type="predicted"/>
<feature type="region of interest" description="Disordered" evidence="1">
    <location>
        <begin position="121"/>
        <end position="219"/>
    </location>
</feature>
<dbReference type="AlphaFoldDB" id="A0A3B0U509"/>
<feature type="compositionally biased region" description="Basic residues" evidence="1">
    <location>
        <begin position="1"/>
        <end position="22"/>
    </location>
</feature>
<dbReference type="EMBL" id="UOEM01000075">
    <property type="protein sequence ID" value="VAW14496.1"/>
    <property type="molecule type" value="Genomic_DNA"/>
</dbReference>
<organism evidence="2">
    <name type="scientific">hydrothermal vent metagenome</name>
    <dbReference type="NCBI Taxonomy" id="652676"/>
    <lineage>
        <taxon>unclassified sequences</taxon>
        <taxon>metagenomes</taxon>
        <taxon>ecological metagenomes</taxon>
    </lineage>
</organism>
<name>A0A3B0U509_9ZZZZ</name>
<protein>
    <submittedName>
        <fullName evidence="2">Uncharacterized protein</fullName>
    </submittedName>
</protein>
<feature type="compositionally biased region" description="Pro residues" evidence="1">
    <location>
        <begin position="33"/>
        <end position="42"/>
    </location>
</feature>
<evidence type="ECO:0000256" key="1">
    <source>
        <dbReference type="SAM" id="MobiDB-lite"/>
    </source>
</evidence>
<sequence>MAPRRRRVSGHRPIPRTGRHLNRPSQMPTAALLPPPLRPPRAPRLLNPPVTRHRRPRFSPTGTIRRMPIWGPPPKPGRRATVRWTTCPPRSVPRWRPRRCGLIGHLRRQGARPVWGHLCAGTKRPAPEAPRRVRASDLSSRSFRDKTPRPGRMTPPRRPPALRSAARRMTFRPNFSQNYRRKTANRSGVRPAPFKRWNPGPLRRRRQAGSDALPKDPKK</sequence>